<dbReference type="PROSITE" id="PS51194">
    <property type="entry name" value="HELICASE_CTER"/>
    <property type="match status" value="1"/>
</dbReference>
<comment type="domain">
    <text evidence="12">The Q motif is unique to and characteristic of the DEAD box family of RNA helicases and controls ATP binding and hydrolysis.</text>
</comment>
<evidence type="ECO:0000256" key="1">
    <source>
        <dbReference type="ARBA" id="ARBA00004604"/>
    </source>
</evidence>
<keyword evidence="8 12" id="KW-0694">RNA-binding</keyword>
<keyword evidence="5 11" id="KW-0378">Hydrolase</keyword>
<evidence type="ECO:0000313" key="17">
    <source>
        <dbReference type="Proteomes" id="UP000245768"/>
    </source>
</evidence>
<dbReference type="FunCoup" id="A0A316YTV1">
    <property type="interactions" value="826"/>
</dbReference>
<dbReference type="EMBL" id="KZ819635">
    <property type="protein sequence ID" value="PWN92204.1"/>
    <property type="molecule type" value="Genomic_DNA"/>
</dbReference>
<evidence type="ECO:0000259" key="15">
    <source>
        <dbReference type="PROSITE" id="PS51194"/>
    </source>
</evidence>
<evidence type="ECO:0000256" key="10">
    <source>
        <dbReference type="ARBA" id="ARBA00038002"/>
    </source>
</evidence>
<dbReference type="CDD" id="cd18787">
    <property type="entry name" value="SF2_C_DEAD"/>
    <property type="match status" value="1"/>
</dbReference>
<evidence type="ECO:0000256" key="8">
    <source>
        <dbReference type="ARBA" id="ARBA00022884"/>
    </source>
</evidence>
<feature type="region of interest" description="Disordered" evidence="13">
    <location>
        <begin position="471"/>
        <end position="495"/>
    </location>
</feature>
<dbReference type="SMART" id="SM01178">
    <property type="entry name" value="DUF4217"/>
    <property type="match status" value="1"/>
</dbReference>
<keyword evidence="3" id="KW-0698">rRNA processing</keyword>
<name>A0A316YTV1_9BASI</name>
<evidence type="ECO:0000259" key="14">
    <source>
        <dbReference type="PROSITE" id="PS51192"/>
    </source>
</evidence>
<dbReference type="OrthoDB" id="7396459at2759"/>
<proteinExistence type="inferred from homology"/>
<dbReference type="CDD" id="cd17960">
    <property type="entry name" value="DEADc_DDX55"/>
    <property type="match status" value="1"/>
</dbReference>
<dbReference type="Pfam" id="PF13959">
    <property type="entry name" value="CTE_SPB4"/>
    <property type="match status" value="1"/>
</dbReference>
<dbReference type="SMART" id="SM00487">
    <property type="entry name" value="DEXDc"/>
    <property type="match status" value="1"/>
</dbReference>
<feature type="domain" description="Helicase ATP-binding" evidence="14">
    <location>
        <begin position="56"/>
        <end position="244"/>
    </location>
</feature>
<dbReference type="InterPro" id="IPR014001">
    <property type="entry name" value="Helicase_ATP-bd"/>
</dbReference>
<accession>A0A316YTV1</accession>
<evidence type="ECO:0000256" key="5">
    <source>
        <dbReference type="ARBA" id="ARBA00022801"/>
    </source>
</evidence>
<dbReference type="GO" id="GO:0003724">
    <property type="term" value="F:RNA helicase activity"/>
    <property type="evidence" value="ECO:0007669"/>
    <property type="project" value="UniProtKB-EC"/>
</dbReference>
<dbReference type="GeneID" id="37046327"/>
<dbReference type="GO" id="GO:0005730">
    <property type="term" value="C:nucleolus"/>
    <property type="evidence" value="ECO:0007669"/>
    <property type="project" value="UniProtKB-SubCell"/>
</dbReference>
<keyword evidence="6 11" id="KW-0347">Helicase</keyword>
<evidence type="ECO:0000256" key="3">
    <source>
        <dbReference type="ARBA" id="ARBA00022552"/>
    </source>
</evidence>
<dbReference type="PROSITE" id="PS00039">
    <property type="entry name" value="DEAD_ATP_HELICASE"/>
    <property type="match status" value="1"/>
</dbReference>
<evidence type="ECO:0000256" key="6">
    <source>
        <dbReference type="ARBA" id="ARBA00022806"/>
    </source>
</evidence>
<dbReference type="InParanoid" id="A0A316YTV1"/>
<keyword evidence="17" id="KW-1185">Reference proteome</keyword>
<dbReference type="RefSeq" id="XP_025379402.1">
    <property type="nucleotide sequence ID" value="XM_025524411.1"/>
</dbReference>
<gene>
    <name evidence="16" type="ORF">FA10DRAFT_292976</name>
</gene>
<comment type="similarity">
    <text evidence="10">Belongs to the DEAD box helicase family. DDX55/SPB4 subfamily.</text>
</comment>
<dbReference type="SMART" id="SM00490">
    <property type="entry name" value="HELICc"/>
    <property type="match status" value="1"/>
</dbReference>
<feature type="compositionally biased region" description="Basic and acidic residues" evidence="13">
    <location>
        <begin position="582"/>
        <end position="607"/>
    </location>
</feature>
<feature type="domain" description="Helicase C-terminal" evidence="15">
    <location>
        <begin position="280"/>
        <end position="462"/>
    </location>
</feature>
<feature type="compositionally biased region" description="Acidic residues" evidence="13">
    <location>
        <begin position="482"/>
        <end position="492"/>
    </location>
</feature>
<keyword evidence="2" id="KW-0690">Ribosome biogenesis</keyword>
<comment type="function">
    <text evidence="12">RNA helicase.</text>
</comment>
<dbReference type="GO" id="GO:0006364">
    <property type="term" value="P:rRNA processing"/>
    <property type="evidence" value="ECO:0007669"/>
    <property type="project" value="UniProtKB-KW"/>
</dbReference>
<evidence type="ECO:0000313" key="16">
    <source>
        <dbReference type="EMBL" id="PWN92204.1"/>
    </source>
</evidence>
<dbReference type="Pfam" id="PF23681">
    <property type="entry name" value="CTT_SPB4"/>
    <property type="match status" value="1"/>
</dbReference>
<keyword evidence="4 11" id="KW-0547">Nucleotide-binding</keyword>
<dbReference type="EC" id="3.6.4.13" evidence="12"/>
<dbReference type="InterPro" id="IPR056330">
    <property type="entry name" value="CTT_SPB4"/>
</dbReference>
<dbReference type="InterPro" id="IPR000629">
    <property type="entry name" value="RNA-helicase_DEAD-box_CS"/>
</dbReference>
<evidence type="ECO:0000256" key="7">
    <source>
        <dbReference type="ARBA" id="ARBA00022840"/>
    </source>
</evidence>
<dbReference type="PANTHER" id="PTHR24031">
    <property type="entry name" value="RNA HELICASE"/>
    <property type="match status" value="1"/>
</dbReference>
<evidence type="ECO:0000256" key="2">
    <source>
        <dbReference type="ARBA" id="ARBA00022517"/>
    </source>
</evidence>
<dbReference type="PROSITE" id="PS51192">
    <property type="entry name" value="HELICASE_ATP_BIND_1"/>
    <property type="match status" value="1"/>
</dbReference>
<dbReference type="Pfam" id="PF00270">
    <property type="entry name" value="DEAD"/>
    <property type="match status" value="1"/>
</dbReference>
<keyword evidence="7 11" id="KW-0067">ATP-binding</keyword>
<feature type="compositionally biased region" description="Basic and acidic residues" evidence="13">
    <location>
        <begin position="678"/>
        <end position="691"/>
    </location>
</feature>
<sequence length="702" mass="77700">MEEGPSLSSAPSYAGAWTKLVGKGRQGGRLLEPWLETHIVSTMGFAQMTPVQASTIPQFLSHRDVIVEAVTGSGKTLAYVIPTLQMLIRRTRKRSYRKGQVGALVICPTRELAQQVHGVVSDFLALQPGAKPEPMISGALLAIGGTKSSPAHDYKRFKDEGADIIIGTPGRVQELLERPGVDVKELEVLVLDEADRLLDLGFAPQVTSILRMLPKQRRTGLFSATMTDGLTELARVGLRNPVRVVVKVESRNIASSSSSNDKRMPASLQNFYLVSRTQDKLAQLLRLLTREASTSNGGQPAMRKAIVYFATCAQVNYFYKILTRLQEEDPDSCPLPSSLRLYSLHGKQTPARRTATFEAFVNANPVGSSPPSSFSAGSQEAASILFCTDVAARGLDLPDVDLVVQFDAPTDPKSFSHRCGRTARAGRHGKAIVLLSAGREEEYVAFLKVRKCPVRFHPALLEDGQAAAAAAADATAGAKEEGQEEQPLGEDEGATHLTQSMQRAIRADRDLYDWSMRAFVSFVRSYGKHEASFIFRPQDLDLAALSRAFGLLRLPRMPETRGLTDGQEEVDLSTLAYKDEKREKQRLESLQREQKEAEERGKGQELTRKKKMRGAKASEEAWSDQKKRKERKEERKEKKIKRRKAIRAAAIAQPTESGEEANEKAVAEGQEEEDDWIAEERETKRQKKQAEGHFSNVDFEGL</sequence>
<evidence type="ECO:0000256" key="9">
    <source>
        <dbReference type="ARBA" id="ARBA00023054"/>
    </source>
</evidence>
<dbReference type="Proteomes" id="UP000245768">
    <property type="component" value="Unassembled WGS sequence"/>
</dbReference>
<reference evidence="16 17" key="1">
    <citation type="journal article" date="2018" name="Mol. Biol. Evol.">
        <title>Broad Genomic Sampling Reveals a Smut Pathogenic Ancestry of the Fungal Clade Ustilaginomycotina.</title>
        <authorList>
            <person name="Kijpornyongpan T."/>
            <person name="Mondo S.J."/>
            <person name="Barry K."/>
            <person name="Sandor L."/>
            <person name="Lee J."/>
            <person name="Lipzen A."/>
            <person name="Pangilinan J."/>
            <person name="LaButti K."/>
            <person name="Hainaut M."/>
            <person name="Henrissat B."/>
            <person name="Grigoriev I.V."/>
            <person name="Spatafora J.W."/>
            <person name="Aime M.C."/>
        </authorList>
    </citation>
    <scope>NUCLEOTIDE SEQUENCE [LARGE SCALE GENOMIC DNA]</scope>
    <source>
        <strain evidence="16 17">MCA 4198</strain>
    </source>
</reference>
<comment type="subcellular location">
    <subcellularLocation>
        <location evidence="1">Nucleus</location>
        <location evidence="1">Nucleolus</location>
    </subcellularLocation>
</comment>
<dbReference type="SUPFAM" id="SSF52540">
    <property type="entry name" value="P-loop containing nucleoside triphosphate hydrolases"/>
    <property type="match status" value="1"/>
</dbReference>
<dbReference type="Pfam" id="PF00271">
    <property type="entry name" value="Helicase_C"/>
    <property type="match status" value="1"/>
</dbReference>
<dbReference type="InterPro" id="IPR025313">
    <property type="entry name" value="SPB4-like_CTE"/>
</dbReference>
<dbReference type="GO" id="GO:0005524">
    <property type="term" value="F:ATP binding"/>
    <property type="evidence" value="ECO:0007669"/>
    <property type="project" value="UniProtKB-UniRule"/>
</dbReference>
<dbReference type="InterPro" id="IPR001650">
    <property type="entry name" value="Helicase_C-like"/>
</dbReference>
<dbReference type="InterPro" id="IPR027417">
    <property type="entry name" value="P-loop_NTPase"/>
</dbReference>
<protein>
    <recommendedName>
        <fullName evidence="12">ATP-dependent RNA helicase</fullName>
        <ecNumber evidence="12">3.6.4.13</ecNumber>
    </recommendedName>
</protein>
<evidence type="ECO:0000256" key="4">
    <source>
        <dbReference type="ARBA" id="ARBA00022741"/>
    </source>
</evidence>
<organism evidence="16 17">
    <name type="scientific">Acaromyces ingoldii</name>
    <dbReference type="NCBI Taxonomy" id="215250"/>
    <lineage>
        <taxon>Eukaryota</taxon>
        <taxon>Fungi</taxon>
        <taxon>Dikarya</taxon>
        <taxon>Basidiomycota</taxon>
        <taxon>Ustilaginomycotina</taxon>
        <taxon>Exobasidiomycetes</taxon>
        <taxon>Exobasidiales</taxon>
        <taxon>Cryptobasidiaceae</taxon>
        <taxon>Acaromyces</taxon>
    </lineage>
</organism>
<feature type="compositionally biased region" description="Basic and acidic residues" evidence="13">
    <location>
        <begin position="616"/>
        <end position="637"/>
    </location>
</feature>
<dbReference type="AlphaFoldDB" id="A0A316YTV1"/>
<feature type="region of interest" description="Disordered" evidence="13">
    <location>
        <begin position="582"/>
        <end position="702"/>
    </location>
</feature>
<comment type="catalytic activity">
    <reaction evidence="12">
        <text>ATP + H2O = ADP + phosphate + H(+)</text>
        <dbReference type="Rhea" id="RHEA:13065"/>
        <dbReference type="ChEBI" id="CHEBI:15377"/>
        <dbReference type="ChEBI" id="CHEBI:15378"/>
        <dbReference type="ChEBI" id="CHEBI:30616"/>
        <dbReference type="ChEBI" id="CHEBI:43474"/>
        <dbReference type="ChEBI" id="CHEBI:456216"/>
        <dbReference type="EC" id="3.6.4.13"/>
    </reaction>
</comment>
<evidence type="ECO:0000256" key="11">
    <source>
        <dbReference type="RuleBase" id="RU000492"/>
    </source>
</evidence>
<evidence type="ECO:0000256" key="12">
    <source>
        <dbReference type="RuleBase" id="RU365068"/>
    </source>
</evidence>
<dbReference type="GO" id="GO:0003723">
    <property type="term" value="F:RNA binding"/>
    <property type="evidence" value="ECO:0007669"/>
    <property type="project" value="UniProtKB-UniRule"/>
</dbReference>
<dbReference type="Gene3D" id="3.40.50.300">
    <property type="entry name" value="P-loop containing nucleotide triphosphate hydrolases"/>
    <property type="match status" value="2"/>
</dbReference>
<evidence type="ECO:0000256" key="13">
    <source>
        <dbReference type="SAM" id="MobiDB-lite"/>
    </source>
</evidence>
<dbReference type="InterPro" id="IPR011545">
    <property type="entry name" value="DEAD/DEAH_box_helicase_dom"/>
</dbReference>
<dbReference type="GO" id="GO:0016887">
    <property type="term" value="F:ATP hydrolysis activity"/>
    <property type="evidence" value="ECO:0007669"/>
    <property type="project" value="RHEA"/>
</dbReference>
<dbReference type="STRING" id="215250.A0A316YTV1"/>
<keyword evidence="9" id="KW-0175">Coiled coil</keyword>